<feature type="compositionally biased region" description="Polar residues" evidence="1">
    <location>
        <begin position="618"/>
        <end position="638"/>
    </location>
</feature>
<proteinExistence type="predicted"/>
<feature type="compositionally biased region" description="Basic residues" evidence="1">
    <location>
        <begin position="323"/>
        <end position="334"/>
    </location>
</feature>
<dbReference type="SUPFAM" id="SSF56300">
    <property type="entry name" value="Metallo-dependent phosphatases"/>
    <property type="match status" value="1"/>
</dbReference>
<sequence length="823" mass="89543">MTPTPQPAPLSNSQQPPQHPPLRRAVVHDRYDLTFLPRHPGPGWTRFVCISDTHSHKFHVPLGDVLLHAGDLSRHGTLKDLEVTLNWMKELPHPTKFFMAGNHDLCLDNWYAEGGGGPRPRDLRPKDVAAARKLVRSHSMLKSGMRYIEHETVTYTAKSGKTYTIYGSPAAPFYSIGAFQYSPGEGREIYSRIPPSVDILMTHTPALGICDLTKRGKHAGCPELAERLTSEDLRNSATTYRHPSRSYGILCSQSEDQRIRGHAGLECHHRLQVSAKPPGEPHLACCNRHTAHRSLALCNSHEGHRTIALAISPEPRAQNVAHRSQRMGRARRPITLRPEAETACRPASLHPPPAGNKPTHRHVSDPVVSKVPTPLIHLESPPKSRAAPPLPPRKPSYSSLKSVSASNSSSSSLPRSPSQPTPPLPTNTRTHSDSLTVDHTYPPLSKLGIAIPSRHAPASSISSFHSVSLSSDGGTDPTTPGSLSNHVATFPVEHDDEHNSELDRASIREPDAISLDESFENLSVTSAVSPSVSSTSHDWEVYATKREPPKLPQRPSKSPSVPPSPRHSPLLVPKRDGPPPPPPPRPRPPSSRNSLASTSAASTSASASDRSSILSIATSRTSVSTRSLGASATTSATVTPKPKSAQLSRPTPVPPAARKRYEAVFKGNVLAVRQTERAKSPPPRKPRQAAGWRGLSVDLITNPEAIPGPERAPSSGTGSVAGSRAGSMDESDVGAEERLDGAIVRAIWKLSRLERETLRVIWMECDPAGTGSLDRDAFVKGMWRIDEELRKAQAYAQMHPYRSVPRVHVRQPKPTHPPKPILR</sequence>
<comment type="caution">
    <text evidence="3">The sequence shown here is derived from an EMBL/GenBank/DDBJ whole genome shotgun (WGS) entry which is preliminary data.</text>
</comment>
<dbReference type="Gene3D" id="3.60.21.10">
    <property type="match status" value="1"/>
</dbReference>
<feature type="region of interest" description="Disordered" evidence="1">
    <location>
        <begin position="1"/>
        <end position="21"/>
    </location>
</feature>
<dbReference type="Pfam" id="PF00149">
    <property type="entry name" value="Metallophos"/>
    <property type="match status" value="1"/>
</dbReference>
<dbReference type="InterPro" id="IPR011992">
    <property type="entry name" value="EF-hand-dom_pair"/>
</dbReference>
<evidence type="ECO:0000313" key="4">
    <source>
        <dbReference type="Proteomes" id="UP001215151"/>
    </source>
</evidence>
<dbReference type="InterPro" id="IPR029052">
    <property type="entry name" value="Metallo-depent_PP-like"/>
</dbReference>
<feature type="compositionally biased region" description="Polar residues" evidence="1">
    <location>
        <begin position="426"/>
        <end position="437"/>
    </location>
</feature>
<dbReference type="Gene3D" id="1.10.238.10">
    <property type="entry name" value="EF-hand"/>
    <property type="match status" value="1"/>
</dbReference>
<feature type="region of interest" description="Disordered" evidence="1">
    <location>
        <begin position="464"/>
        <end position="487"/>
    </location>
</feature>
<feature type="region of interest" description="Disordered" evidence="1">
    <location>
        <begin position="545"/>
        <end position="660"/>
    </location>
</feature>
<reference evidence="3" key="1">
    <citation type="submission" date="2022-11" db="EMBL/GenBank/DDBJ databases">
        <title>Genome Sequence of Cubamyces cubensis.</title>
        <authorList>
            <person name="Buettner E."/>
        </authorList>
    </citation>
    <scope>NUCLEOTIDE SEQUENCE</scope>
    <source>
        <strain evidence="3">MPL-01</strain>
    </source>
</reference>
<name>A0AAD7TWW0_9APHY</name>
<feature type="compositionally biased region" description="Low complexity" evidence="1">
    <location>
        <begin position="395"/>
        <end position="416"/>
    </location>
</feature>
<evidence type="ECO:0000256" key="1">
    <source>
        <dbReference type="SAM" id="MobiDB-lite"/>
    </source>
</evidence>
<evidence type="ECO:0000259" key="2">
    <source>
        <dbReference type="Pfam" id="PF00149"/>
    </source>
</evidence>
<keyword evidence="4" id="KW-1185">Reference proteome</keyword>
<dbReference type="InterPro" id="IPR051693">
    <property type="entry name" value="UPF0046_metallophosphoest"/>
</dbReference>
<dbReference type="CDD" id="cd07379">
    <property type="entry name" value="MPP_239FB"/>
    <property type="match status" value="1"/>
</dbReference>
<feature type="region of interest" description="Disordered" evidence="1">
    <location>
        <begin position="703"/>
        <end position="733"/>
    </location>
</feature>
<dbReference type="GO" id="GO:0016787">
    <property type="term" value="F:hydrolase activity"/>
    <property type="evidence" value="ECO:0007669"/>
    <property type="project" value="InterPro"/>
</dbReference>
<protein>
    <recommendedName>
        <fullName evidence="2">Calcineurin-like phosphoesterase domain-containing protein</fullName>
    </recommendedName>
</protein>
<dbReference type="PANTHER" id="PTHR12905">
    <property type="entry name" value="METALLOPHOSPHOESTERASE"/>
    <property type="match status" value="1"/>
</dbReference>
<feature type="compositionally biased region" description="Polar residues" evidence="1">
    <location>
        <begin position="472"/>
        <end position="487"/>
    </location>
</feature>
<feature type="compositionally biased region" description="Pro residues" evidence="1">
    <location>
        <begin position="578"/>
        <end position="589"/>
    </location>
</feature>
<feature type="domain" description="Calcineurin-like phosphoesterase" evidence="2">
    <location>
        <begin position="63"/>
        <end position="221"/>
    </location>
</feature>
<dbReference type="EMBL" id="JAPEVG010000071">
    <property type="protein sequence ID" value="KAJ8487901.1"/>
    <property type="molecule type" value="Genomic_DNA"/>
</dbReference>
<feature type="region of interest" description="Disordered" evidence="1">
    <location>
        <begin position="316"/>
        <end position="439"/>
    </location>
</feature>
<dbReference type="Proteomes" id="UP001215151">
    <property type="component" value="Unassembled WGS sequence"/>
</dbReference>
<feature type="region of interest" description="Disordered" evidence="1">
    <location>
        <begin position="675"/>
        <end position="694"/>
    </location>
</feature>
<dbReference type="AlphaFoldDB" id="A0AAD7TWW0"/>
<dbReference type="SUPFAM" id="SSF47473">
    <property type="entry name" value="EF-hand"/>
    <property type="match status" value="1"/>
</dbReference>
<gene>
    <name evidence="3" type="ORF">ONZ51_g3900</name>
</gene>
<dbReference type="PANTHER" id="PTHR12905:SF0">
    <property type="entry name" value="CALCINEURIN-LIKE PHOSPHOESTERASE DOMAIN-CONTAINING PROTEIN"/>
    <property type="match status" value="1"/>
</dbReference>
<feature type="compositionally biased region" description="Low complexity" evidence="1">
    <location>
        <begin position="590"/>
        <end position="617"/>
    </location>
</feature>
<accession>A0AAD7TWW0</accession>
<dbReference type="InterPro" id="IPR004843">
    <property type="entry name" value="Calcineurin-like_PHP"/>
</dbReference>
<organism evidence="3 4">
    <name type="scientific">Trametes cubensis</name>
    <dbReference type="NCBI Taxonomy" id="1111947"/>
    <lineage>
        <taxon>Eukaryota</taxon>
        <taxon>Fungi</taxon>
        <taxon>Dikarya</taxon>
        <taxon>Basidiomycota</taxon>
        <taxon>Agaricomycotina</taxon>
        <taxon>Agaricomycetes</taxon>
        <taxon>Polyporales</taxon>
        <taxon>Polyporaceae</taxon>
        <taxon>Trametes</taxon>
    </lineage>
</organism>
<evidence type="ECO:0000313" key="3">
    <source>
        <dbReference type="EMBL" id="KAJ8487901.1"/>
    </source>
</evidence>